<dbReference type="Proteomes" id="UP000652074">
    <property type="component" value="Unassembled WGS sequence"/>
</dbReference>
<keyword evidence="2" id="KW-1185">Reference proteome</keyword>
<proteinExistence type="predicted"/>
<accession>A0ABX1MNC1</accession>
<dbReference type="RefSeq" id="WP_169206802.1">
    <property type="nucleotide sequence ID" value="NZ_CP059560.1"/>
</dbReference>
<dbReference type="EMBL" id="WTVR01000024">
    <property type="protein sequence ID" value="NMF89432.1"/>
    <property type="molecule type" value="Genomic_DNA"/>
</dbReference>
<comment type="caution">
    <text evidence="1">The sequence shown here is derived from an EMBL/GenBank/DDBJ whole genome shotgun (WGS) entry which is preliminary data.</text>
</comment>
<sequence length="92" mass="9318">MRNIWIVGSALVALAQTGCVATSPHWDAQFGEAARVLAAQQVIAPEASLNPSAVSGMDGKAAQGAMGEYAKSFTQPQPQTGVFTIGVGGSGQ</sequence>
<evidence type="ECO:0000313" key="2">
    <source>
        <dbReference type="Proteomes" id="UP000652074"/>
    </source>
</evidence>
<reference evidence="1 2" key="1">
    <citation type="submission" date="2019-12" db="EMBL/GenBank/DDBJ databases">
        <title>Comparative genomics gives insights into the taxonomy of the Azoarcus-Aromatoleum group and reveals separate origins of nif in the plant-associated Azoarcus and non-plant-associated Aromatoleum sub-groups.</title>
        <authorList>
            <person name="Lafos M."/>
            <person name="Maluk M."/>
            <person name="Batista M."/>
            <person name="Junghare M."/>
            <person name="Carmona M."/>
            <person name="Faoro H."/>
            <person name="Cruz L.M."/>
            <person name="Battistoni F."/>
            <person name="De Souza E."/>
            <person name="Pedrosa F."/>
            <person name="Chen W.-M."/>
            <person name="Poole P.S."/>
            <person name="Dixon R.A."/>
            <person name="James E.K."/>
        </authorList>
    </citation>
    <scope>NUCLEOTIDE SEQUENCE [LARGE SCALE GENOMIC DNA]</scope>
    <source>
        <strain evidence="1 2">ToN1</strain>
    </source>
</reference>
<gene>
    <name evidence="1" type="ORF">GPA26_13230</name>
</gene>
<name>A0ABX1MNC1_9RHOO</name>
<evidence type="ECO:0000313" key="1">
    <source>
        <dbReference type="EMBL" id="NMF89432.1"/>
    </source>
</evidence>
<organism evidence="1 2">
    <name type="scientific">Aromatoleum petrolei</name>
    <dbReference type="NCBI Taxonomy" id="76116"/>
    <lineage>
        <taxon>Bacteria</taxon>
        <taxon>Pseudomonadati</taxon>
        <taxon>Pseudomonadota</taxon>
        <taxon>Betaproteobacteria</taxon>
        <taxon>Rhodocyclales</taxon>
        <taxon>Rhodocyclaceae</taxon>
        <taxon>Aromatoleum</taxon>
    </lineage>
</organism>
<protein>
    <submittedName>
        <fullName evidence="1">Pilus assembly protein</fullName>
    </submittedName>
</protein>